<keyword evidence="3" id="KW-1133">Transmembrane helix</keyword>
<dbReference type="Pfam" id="PF05949">
    <property type="entry name" value="DUF881"/>
    <property type="match status" value="1"/>
</dbReference>
<accession>A0A1T4X3J5</accession>
<feature type="transmembrane region" description="Helical" evidence="3">
    <location>
        <begin position="6"/>
        <end position="25"/>
    </location>
</feature>
<feature type="coiled-coil region" evidence="2">
    <location>
        <begin position="40"/>
        <end position="81"/>
    </location>
</feature>
<reference evidence="5" key="1">
    <citation type="submission" date="2017-02" db="EMBL/GenBank/DDBJ databases">
        <authorList>
            <person name="Varghese N."/>
            <person name="Submissions S."/>
        </authorList>
    </citation>
    <scope>NUCLEOTIDE SEQUENCE [LARGE SCALE GENOMIC DNA]</scope>
    <source>
        <strain evidence="5">USBA 833</strain>
    </source>
</reference>
<evidence type="ECO:0000256" key="1">
    <source>
        <dbReference type="ARBA" id="ARBA00009108"/>
    </source>
</evidence>
<proteinExistence type="inferred from homology"/>
<keyword evidence="5" id="KW-1185">Reference proteome</keyword>
<dbReference type="RefSeq" id="WP_078695908.1">
    <property type="nucleotide sequence ID" value="NZ_FUYH01000005.1"/>
</dbReference>
<keyword evidence="2" id="KW-0175">Coiled coil</keyword>
<dbReference type="Gene3D" id="3.30.70.1880">
    <property type="entry name" value="Protein of unknown function DUF881"/>
    <property type="match status" value="1"/>
</dbReference>
<dbReference type="InterPro" id="IPR010273">
    <property type="entry name" value="DUF881"/>
</dbReference>
<organism evidence="4 5">
    <name type="scientific">Caloramator quimbayensis</name>
    <dbReference type="NCBI Taxonomy" id="1147123"/>
    <lineage>
        <taxon>Bacteria</taxon>
        <taxon>Bacillati</taxon>
        <taxon>Bacillota</taxon>
        <taxon>Clostridia</taxon>
        <taxon>Eubacteriales</taxon>
        <taxon>Clostridiaceae</taxon>
        <taxon>Caloramator</taxon>
    </lineage>
</organism>
<gene>
    <name evidence="4" type="ORF">SAMN05443428_10588</name>
</gene>
<comment type="similarity">
    <text evidence="1">Belongs to the UPF0749 family.</text>
</comment>
<protein>
    <submittedName>
        <fullName evidence="4">Uncharacterized conserved protein YlxW, UPF0749 family</fullName>
    </submittedName>
</protein>
<evidence type="ECO:0000256" key="3">
    <source>
        <dbReference type="SAM" id="Phobius"/>
    </source>
</evidence>
<evidence type="ECO:0000256" key="2">
    <source>
        <dbReference type="SAM" id="Coils"/>
    </source>
</evidence>
<dbReference type="PANTHER" id="PTHR37313:SF2">
    <property type="entry name" value="UPF0749 PROTEIN YLXX"/>
    <property type="match status" value="1"/>
</dbReference>
<dbReference type="STRING" id="1147123.SAMN05443428_10588"/>
<evidence type="ECO:0000313" key="4">
    <source>
        <dbReference type="EMBL" id="SKA83441.1"/>
    </source>
</evidence>
<name>A0A1T4X3J5_9CLOT</name>
<sequence>MKKLKYQLTIGLVCIILGLMISLQFKSTYSNRSKYSYKRIEDLVNEVETLRKQRDDLSAKVKEYQSKVDEIEKSVSSENEVANQMKTELDNLRVLSGLTDVEGPGIIMTLTPSNEIKNDGTTMIYSTDIIDIINELNAAGAEAISINEQRYVGSTQIKEAGAAIKINDEKFSPIEPFTIKAIGDPKILEGAFKMPGGIKDKLEELAGINVKITQVQNIKILKYNKNIQYKFIKTGR</sequence>
<dbReference type="PANTHER" id="PTHR37313">
    <property type="entry name" value="UPF0749 PROTEIN RV1825"/>
    <property type="match status" value="1"/>
</dbReference>
<dbReference type="Proteomes" id="UP000190105">
    <property type="component" value="Unassembled WGS sequence"/>
</dbReference>
<evidence type="ECO:0000313" key="5">
    <source>
        <dbReference type="Proteomes" id="UP000190105"/>
    </source>
</evidence>
<dbReference type="OrthoDB" id="9776196at2"/>
<keyword evidence="3" id="KW-0812">Transmembrane</keyword>
<keyword evidence="3" id="KW-0472">Membrane</keyword>
<dbReference type="AlphaFoldDB" id="A0A1T4X3J5"/>
<dbReference type="EMBL" id="FUYH01000005">
    <property type="protein sequence ID" value="SKA83441.1"/>
    <property type="molecule type" value="Genomic_DNA"/>
</dbReference>